<accession>A0A0L0FRZ7</accession>
<feature type="region of interest" description="Disordered" evidence="1">
    <location>
        <begin position="76"/>
        <end position="101"/>
    </location>
</feature>
<sequence>MAFIEIDATTLGVVVVVAAVVYINLPKGYLLSLLSSSAEDTSASENTAKKKRKKKKTGANSEFNRDVDTLIEEVAHSGNMNNKQRKTASRKANGTKNIPTNVKVDDSLPVYETEVHGSFIKKESQRERKAKARAKEIKGVPMPVDESDDE</sequence>
<protein>
    <submittedName>
        <fullName evidence="2">Uncharacterized protein</fullName>
    </submittedName>
</protein>
<dbReference type="Proteomes" id="UP000054560">
    <property type="component" value="Unassembled WGS sequence"/>
</dbReference>
<evidence type="ECO:0000313" key="3">
    <source>
        <dbReference type="Proteomes" id="UP000054560"/>
    </source>
</evidence>
<dbReference type="AlphaFoldDB" id="A0A0L0FRZ7"/>
<evidence type="ECO:0000256" key="1">
    <source>
        <dbReference type="SAM" id="MobiDB-lite"/>
    </source>
</evidence>
<feature type="compositionally biased region" description="Basic and acidic residues" evidence="1">
    <location>
        <begin position="122"/>
        <end position="138"/>
    </location>
</feature>
<evidence type="ECO:0000313" key="2">
    <source>
        <dbReference type="EMBL" id="KNC79535.1"/>
    </source>
</evidence>
<feature type="non-terminal residue" evidence="2">
    <location>
        <position position="150"/>
    </location>
</feature>
<dbReference type="RefSeq" id="XP_014153437.1">
    <property type="nucleotide sequence ID" value="XM_014297962.1"/>
</dbReference>
<feature type="region of interest" description="Disordered" evidence="1">
    <location>
        <begin position="122"/>
        <end position="150"/>
    </location>
</feature>
<organism evidence="2 3">
    <name type="scientific">Sphaeroforma arctica JP610</name>
    <dbReference type="NCBI Taxonomy" id="667725"/>
    <lineage>
        <taxon>Eukaryota</taxon>
        <taxon>Ichthyosporea</taxon>
        <taxon>Ichthyophonida</taxon>
        <taxon>Sphaeroforma</taxon>
    </lineage>
</organism>
<dbReference type="GeneID" id="25908574"/>
<name>A0A0L0FRZ7_9EUKA</name>
<feature type="region of interest" description="Disordered" evidence="1">
    <location>
        <begin position="41"/>
        <end position="63"/>
    </location>
</feature>
<reference evidence="2 3" key="1">
    <citation type="submission" date="2011-02" db="EMBL/GenBank/DDBJ databases">
        <title>The Genome Sequence of Sphaeroforma arctica JP610.</title>
        <authorList>
            <consortium name="The Broad Institute Genome Sequencing Platform"/>
            <person name="Russ C."/>
            <person name="Cuomo C."/>
            <person name="Young S.K."/>
            <person name="Zeng Q."/>
            <person name="Gargeya S."/>
            <person name="Alvarado L."/>
            <person name="Berlin A."/>
            <person name="Chapman S.B."/>
            <person name="Chen Z."/>
            <person name="Freedman E."/>
            <person name="Gellesch M."/>
            <person name="Goldberg J."/>
            <person name="Griggs A."/>
            <person name="Gujja S."/>
            <person name="Heilman E."/>
            <person name="Heiman D."/>
            <person name="Howarth C."/>
            <person name="Mehta T."/>
            <person name="Neiman D."/>
            <person name="Pearson M."/>
            <person name="Roberts A."/>
            <person name="Saif S."/>
            <person name="Shea T."/>
            <person name="Shenoy N."/>
            <person name="Sisk P."/>
            <person name="Stolte C."/>
            <person name="Sykes S."/>
            <person name="White J."/>
            <person name="Yandava C."/>
            <person name="Burger G."/>
            <person name="Gray M.W."/>
            <person name="Holland P.W.H."/>
            <person name="King N."/>
            <person name="Lang F.B.F."/>
            <person name="Roger A.J."/>
            <person name="Ruiz-Trillo I."/>
            <person name="Haas B."/>
            <person name="Nusbaum C."/>
            <person name="Birren B."/>
        </authorList>
    </citation>
    <scope>NUCLEOTIDE SEQUENCE [LARGE SCALE GENOMIC DNA]</scope>
    <source>
        <strain evidence="2 3">JP610</strain>
    </source>
</reference>
<gene>
    <name evidence="2" type="ORF">SARC_08070</name>
</gene>
<dbReference type="EMBL" id="KQ242287">
    <property type="protein sequence ID" value="KNC79535.1"/>
    <property type="molecule type" value="Genomic_DNA"/>
</dbReference>
<proteinExistence type="predicted"/>
<feature type="compositionally biased region" description="Polar residues" evidence="1">
    <location>
        <begin position="90"/>
        <end position="100"/>
    </location>
</feature>
<keyword evidence="3" id="KW-1185">Reference proteome</keyword>